<keyword evidence="1" id="KW-0812">Transmembrane</keyword>
<reference evidence="2 3" key="1">
    <citation type="submission" date="2018-08" db="EMBL/GenBank/DDBJ databases">
        <title>Whole genome sequence analysis of Dermacoccus abyssi bacteria isolated from Deep Mariana trench Micromonospora spp reveals genes involved in the environmental adaptation and production of secondary metabolites.</title>
        <authorList>
            <person name="Abdel-Mageed W.M."/>
            <person name="Lehri B."/>
            <person name="Nouioui I."/>
            <person name="Goodfellow I."/>
            <person name="Jaspars M."/>
            <person name="Karlyshev A."/>
        </authorList>
    </citation>
    <scope>NUCLEOTIDE SEQUENCE [LARGE SCALE GENOMIC DNA]</scope>
    <source>
        <strain evidence="2 3">MT1.1</strain>
    </source>
</reference>
<feature type="transmembrane region" description="Helical" evidence="1">
    <location>
        <begin position="88"/>
        <end position="109"/>
    </location>
</feature>
<protein>
    <recommendedName>
        <fullName evidence="4">Conjugal transfer protein</fullName>
    </recommendedName>
</protein>
<proteinExistence type="predicted"/>
<evidence type="ECO:0000313" key="2">
    <source>
        <dbReference type="EMBL" id="RHW43747.1"/>
    </source>
</evidence>
<accession>A0A417Z0K8</accession>
<evidence type="ECO:0000256" key="1">
    <source>
        <dbReference type="SAM" id="Phobius"/>
    </source>
</evidence>
<organism evidence="2 3">
    <name type="scientific">Dermacoccus abyssi</name>
    <dbReference type="NCBI Taxonomy" id="322596"/>
    <lineage>
        <taxon>Bacteria</taxon>
        <taxon>Bacillati</taxon>
        <taxon>Actinomycetota</taxon>
        <taxon>Actinomycetes</taxon>
        <taxon>Micrococcales</taxon>
        <taxon>Dermacoccaceae</taxon>
        <taxon>Dermacoccus</taxon>
    </lineage>
</organism>
<dbReference type="Proteomes" id="UP000285376">
    <property type="component" value="Unassembled WGS sequence"/>
</dbReference>
<sequence>MSNSLHIAQNLVAIAPAMDNPFTGIVPNFTVFGAEFNTLWKKLFAGLWAVVLIWTAARLLMSFMAMSDHKGGGHPQALSEARSDTKKAAFAFGGTIAFGAIVSLFFALFG</sequence>
<keyword evidence="1" id="KW-0472">Membrane</keyword>
<keyword evidence="1" id="KW-1133">Transmembrane helix</keyword>
<feature type="transmembrane region" description="Helical" evidence="1">
    <location>
        <begin position="45"/>
        <end position="67"/>
    </location>
</feature>
<name>A0A417Z0K8_9MICO</name>
<evidence type="ECO:0000313" key="3">
    <source>
        <dbReference type="Proteomes" id="UP000285376"/>
    </source>
</evidence>
<dbReference type="AlphaFoldDB" id="A0A417Z0K8"/>
<dbReference type="EMBL" id="QWLM01000024">
    <property type="protein sequence ID" value="RHW43747.1"/>
    <property type="molecule type" value="Genomic_DNA"/>
</dbReference>
<comment type="caution">
    <text evidence="2">The sequence shown here is derived from an EMBL/GenBank/DDBJ whole genome shotgun (WGS) entry which is preliminary data.</text>
</comment>
<evidence type="ECO:0008006" key="4">
    <source>
        <dbReference type="Google" id="ProtNLM"/>
    </source>
</evidence>
<gene>
    <name evidence="2" type="ORF">D1832_14180</name>
</gene>
<dbReference type="RefSeq" id="WP_118914995.1">
    <property type="nucleotide sequence ID" value="NZ_CBCRVH010000012.1"/>
</dbReference>